<feature type="region of interest" description="Disordered" evidence="2">
    <location>
        <begin position="311"/>
        <end position="335"/>
    </location>
</feature>
<evidence type="ECO:0008006" key="6">
    <source>
        <dbReference type="Google" id="ProtNLM"/>
    </source>
</evidence>
<reference evidence="4" key="2">
    <citation type="submission" date="2018-02" db="UniProtKB">
        <authorList>
            <consortium name="EnsemblPlants"/>
        </authorList>
    </citation>
    <scope>IDENTIFICATION</scope>
    <source>
        <strain evidence="4">Williams 82</strain>
    </source>
</reference>
<dbReference type="PaxDb" id="3847-GLYMA18G08980.2"/>
<dbReference type="Gramene" id="KRG98554">
    <property type="protein sequence ID" value="KRG98554"/>
    <property type="gene ID" value="GLYMA_18G080700"/>
</dbReference>
<evidence type="ECO:0000313" key="3">
    <source>
        <dbReference type="EMBL" id="KRG98554.1"/>
    </source>
</evidence>
<dbReference type="EMBL" id="CM000851">
    <property type="protein sequence ID" value="KRG98554.1"/>
    <property type="molecule type" value="Genomic_DNA"/>
</dbReference>
<accession>K7MQL4</accession>
<dbReference type="ExpressionAtlas" id="K7MQL4">
    <property type="expression patterns" value="baseline and differential"/>
</dbReference>
<reference evidence="3 4" key="1">
    <citation type="journal article" date="2010" name="Nature">
        <title>Genome sequence of the palaeopolyploid soybean.</title>
        <authorList>
            <person name="Schmutz J."/>
            <person name="Cannon S.B."/>
            <person name="Schlueter J."/>
            <person name="Ma J."/>
            <person name="Mitros T."/>
            <person name="Nelson W."/>
            <person name="Hyten D.L."/>
            <person name="Song Q."/>
            <person name="Thelen J.J."/>
            <person name="Cheng J."/>
            <person name="Xu D."/>
            <person name="Hellsten U."/>
            <person name="May G.D."/>
            <person name="Yu Y."/>
            <person name="Sakurai T."/>
            <person name="Umezawa T."/>
            <person name="Bhattacharyya M.K."/>
            <person name="Sandhu D."/>
            <person name="Valliyodan B."/>
            <person name="Lindquist E."/>
            <person name="Peto M."/>
            <person name="Grant D."/>
            <person name="Shu S."/>
            <person name="Goodstein D."/>
            <person name="Barry K."/>
            <person name="Futrell-Griggs M."/>
            <person name="Abernathy B."/>
            <person name="Du J."/>
            <person name="Tian Z."/>
            <person name="Zhu L."/>
            <person name="Gill N."/>
            <person name="Joshi T."/>
            <person name="Libault M."/>
            <person name="Sethuraman A."/>
            <person name="Zhang X.-C."/>
            <person name="Shinozaki K."/>
            <person name="Nguyen H.T."/>
            <person name="Wing R.A."/>
            <person name="Cregan P."/>
            <person name="Specht J."/>
            <person name="Grimwood J."/>
            <person name="Rokhsar D."/>
            <person name="Stacey G."/>
            <person name="Shoemaker R.C."/>
            <person name="Jackson S.A."/>
        </authorList>
    </citation>
    <scope>NUCLEOTIDE SEQUENCE [LARGE SCALE GENOMIC DNA]</scope>
    <source>
        <strain evidence="4">cv. Williams 82</strain>
        <tissue evidence="3">Callus</tissue>
    </source>
</reference>
<keyword evidence="5" id="KW-1185">Reference proteome</keyword>
<gene>
    <name evidence="4" type="primary">LOC100778280</name>
    <name evidence="3" type="ORF">GLYMA_18G080700</name>
</gene>
<feature type="coiled-coil region" evidence="1">
    <location>
        <begin position="449"/>
        <end position="476"/>
    </location>
</feature>
<name>K7MQL4_SOYBN</name>
<evidence type="ECO:0000313" key="5">
    <source>
        <dbReference type="Proteomes" id="UP000008827"/>
    </source>
</evidence>
<dbReference type="eggNOG" id="ENOG502SVE3">
    <property type="taxonomic scope" value="Eukaryota"/>
</dbReference>
<evidence type="ECO:0000313" key="4">
    <source>
        <dbReference type="EnsemblPlants" id="KRG98554"/>
    </source>
</evidence>
<dbReference type="PANTHER" id="PTHR33157:SF12">
    <property type="entry name" value="TRANSPOSASE TNP1_EN_SPM-LIKE DOMAIN-CONTAINING PROTEIN"/>
    <property type="match status" value="1"/>
</dbReference>
<dbReference type="OrthoDB" id="1435387at2759"/>
<dbReference type="AlphaFoldDB" id="K7MQL4"/>
<dbReference type="Pfam" id="PF03004">
    <property type="entry name" value="Transposase_24"/>
    <property type="match status" value="1"/>
</dbReference>
<organism evidence="3">
    <name type="scientific">Glycine max</name>
    <name type="common">Soybean</name>
    <name type="synonym">Glycine hispida</name>
    <dbReference type="NCBI Taxonomy" id="3847"/>
    <lineage>
        <taxon>Eukaryota</taxon>
        <taxon>Viridiplantae</taxon>
        <taxon>Streptophyta</taxon>
        <taxon>Embryophyta</taxon>
        <taxon>Tracheophyta</taxon>
        <taxon>Spermatophyta</taxon>
        <taxon>Magnoliopsida</taxon>
        <taxon>eudicotyledons</taxon>
        <taxon>Gunneridae</taxon>
        <taxon>Pentapetalae</taxon>
        <taxon>rosids</taxon>
        <taxon>fabids</taxon>
        <taxon>Fabales</taxon>
        <taxon>Fabaceae</taxon>
        <taxon>Papilionoideae</taxon>
        <taxon>50 kb inversion clade</taxon>
        <taxon>NPAAA clade</taxon>
        <taxon>indigoferoid/millettioid clade</taxon>
        <taxon>Phaseoleae</taxon>
        <taxon>Glycine</taxon>
        <taxon>Glycine subgen. Soja</taxon>
    </lineage>
</organism>
<proteinExistence type="predicted"/>
<evidence type="ECO:0000256" key="2">
    <source>
        <dbReference type="SAM" id="MobiDB-lite"/>
    </source>
</evidence>
<protein>
    <recommendedName>
        <fullName evidence="6">Transposase</fullName>
    </recommendedName>
</protein>
<dbReference type="InterPro" id="IPR004252">
    <property type="entry name" value="Probable_transposase_24"/>
</dbReference>
<dbReference type="Proteomes" id="UP000008827">
    <property type="component" value="Chromosome 18"/>
</dbReference>
<dbReference type="GO" id="GO:0032196">
    <property type="term" value="P:transposition"/>
    <property type="evidence" value="ECO:0007669"/>
    <property type="project" value="InterPro"/>
</dbReference>
<dbReference type="InterPro" id="IPR039266">
    <property type="entry name" value="EN-1/SPM"/>
</dbReference>
<feature type="region of interest" description="Disordered" evidence="2">
    <location>
        <begin position="44"/>
        <end position="85"/>
    </location>
</feature>
<dbReference type="SMR" id="K7MQL4"/>
<evidence type="ECO:0000256" key="1">
    <source>
        <dbReference type="SAM" id="Coils"/>
    </source>
</evidence>
<dbReference type="KEGG" id="gmx:100778280"/>
<dbReference type="EnsemblPlants" id="KRG98554">
    <property type="protein sequence ID" value="KRG98554"/>
    <property type="gene ID" value="GLYMA_18G080700"/>
</dbReference>
<dbReference type="GeneID" id="100778280"/>
<keyword evidence="1" id="KW-0175">Coiled coil</keyword>
<dbReference type="PANTHER" id="PTHR33157">
    <property type="entry name" value="AUTONOMOUS TRANSPOSABLE ELEMENT EN-1 MOSAIC PROTEIN-RELATED"/>
    <property type="match status" value="1"/>
</dbReference>
<feature type="region of interest" description="Disordered" evidence="2">
    <location>
        <begin position="1"/>
        <end position="23"/>
    </location>
</feature>
<feature type="region of interest" description="Disordered" evidence="2">
    <location>
        <begin position="166"/>
        <end position="185"/>
    </location>
</feature>
<feature type="compositionally biased region" description="Polar residues" evidence="2">
    <location>
        <begin position="317"/>
        <end position="335"/>
    </location>
</feature>
<reference evidence="3" key="3">
    <citation type="submission" date="2018-07" db="EMBL/GenBank/DDBJ databases">
        <title>WGS assembly of Glycine max.</title>
        <authorList>
            <person name="Schmutz J."/>
            <person name="Cannon S."/>
            <person name="Schlueter J."/>
            <person name="Ma J."/>
            <person name="Mitros T."/>
            <person name="Nelson W."/>
            <person name="Hyten D."/>
            <person name="Song Q."/>
            <person name="Thelen J."/>
            <person name="Cheng J."/>
            <person name="Xu D."/>
            <person name="Hellsten U."/>
            <person name="May G."/>
            <person name="Yu Y."/>
            <person name="Sakurai T."/>
            <person name="Umezawa T."/>
            <person name="Bhattacharyya M."/>
            <person name="Sandhu D."/>
            <person name="Valliyodan B."/>
            <person name="Lindquist E."/>
            <person name="Peto M."/>
            <person name="Grant D."/>
            <person name="Shu S."/>
            <person name="Goodstein D."/>
            <person name="Barry K."/>
            <person name="Futrell-Griggs M."/>
            <person name="Abernathy B."/>
            <person name="Du J."/>
            <person name="Tian Z."/>
            <person name="Zhu L."/>
            <person name="Gill N."/>
            <person name="Joshi T."/>
            <person name="Libault M."/>
            <person name="Sethuraman A."/>
            <person name="Zhang X."/>
            <person name="Shinozaki K."/>
            <person name="Nguyen H."/>
            <person name="Wing R."/>
            <person name="Cregan P."/>
            <person name="Specht J."/>
            <person name="Grimwood J."/>
            <person name="Rokhsar D."/>
            <person name="Stacey G."/>
            <person name="Shoemaker R."/>
            <person name="Jackson S."/>
        </authorList>
    </citation>
    <scope>NUCLEOTIDE SEQUENCE</scope>
    <source>
        <tissue evidence="3">Callus</tissue>
    </source>
</reference>
<sequence length="497" mass="55944">MAPKRKRQMAVKDQNKGKAFKSHPTIQLARHLAEITSQIPPCVSSHAISHPTDPPARTSDVIPPPSILGVHSPCTSQPTNPDAECSLDMASEKTTSVRKKFVRQQLQVAEKDPNKGKASKSHPTKHRTAYLSQMTSQNPPCASRPTNSMEGAHLPARISDVSLPPSVEGVHSPCTSQPMNSDAGRTDRSFAALETQRNDAKPILYLDEQGFLPSRSAANGIGDILKRNFTDPWPSWKKIPISTRNSWFEEFLENFSVSPPDYNWAKKNFEMRGSVLMKNYLNKARTTMDKPHWIKDVVWERLCEHWTSEGFKKKSTQAKTNRASNYGASHTGGSISASQHRANMMKETGTAPTPLELFRRTHQRKDNTWVDRRSQHVNEAFARTLKHMTKRALAEGKPSPSELDVWCDVARSKKGKVYGLGMKSTVMATSPCYNCSSSSSREWVKKQEFDELTKEMEEVKNERDKLQARVANTERLLEHNNALIRELIESMNMPCII</sequence>
<dbReference type="RefSeq" id="XP_006602151.1">
    <property type="nucleotide sequence ID" value="XM_006602088.4"/>
</dbReference>